<keyword evidence="4 11" id="KW-0808">Transferase</keyword>
<dbReference type="PANTHER" id="PTHR47788:SF1">
    <property type="entry name" value="A-ADDING TRNA NUCLEOTIDYLTRANSFERASE"/>
    <property type="match status" value="1"/>
</dbReference>
<evidence type="ECO:0000313" key="14">
    <source>
        <dbReference type="Proteomes" id="UP000001405"/>
    </source>
</evidence>
<evidence type="ECO:0000256" key="2">
    <source>
        <dbReference type="ARBA" id="ARBA00007265"/>
    </source>
</evidence>
<dbReference type="PATRIC" id="fig|713887.8.peg.682"/>
<accession>D3EPM4</accession>
<dbReference type="SUPFAM" id="SSF81891">
    <property type="entry name" value="Poly A polymerase C-terminal region-like"/>
    <property type="match status" value="1"/>
</dbReference>
<gene>
    <name evidence="13" type="ordered locus">UCYN_07280</name>
</gene>
<keyword evidence="5" id="KW-0819">tRNA processing</keyword>
<dbReference type="GO" id="GO:0000166">
    <property type="term" value="F:nucleotide binding"/>
    <property type="evidence" value="ECO:0007669"/>
    <property type="project" value="UniProtKB-KW"/>
</dbReference>
<organism evidence="14">
    <name type="scientific">Atelocyanobacterium thalassa (isolate ALOHA)</name>
    <dbReference type="NCBI Taxonomy" id="1453429"/>
    <lineage>
        <taxon>Bacteria</taxon>
        <taxon>Bacillati</taxon>
        <taxon>Cyanobacteriota</taxon>
        <taxon>Cyanophyceae</taxon>
        <taxon>Oscillatoriophycideae</taxon>
        <taxon>Chroococcales</taxon>
        <taxon>Aphanothecaceae</taxon>
        <taxon>Candidatus Atelocyanobacterium</taxon>
        <taxon>Candidatus Atelocyanobacterium thalassae</taxon>
    </lineage>
</organism>
<comment type="cofactor">
    <cofactor evidence="1">
        <name>Mg(2+)</name>
        <dbReference type="ChEBI" id="CHEBI:18420"/>
    </cofactor>
</comment>
<evidence type="ECO:0000256" key="1">
    <source>
        <dbReference type="ARBA" id="ARBA00001946"/>
    </source>
</evidence>
<dbReference type="OrthoDB" id="9805698at2"/>
<keyword evidence="14" id="KW-1185">Reference proteome</keyword>
<dbReference type="Pfam" id="PF01743">
    <property type="entry name" value="PolyA_pol"/>
    <property type="match status" value="1"/>
</dbReference>
<dbReference type="Gene3D" id="1.10.3090.10">
    <property type="entry name" value="cca-adding enzyme, domain 2"/>
    <property type="match status" value="1"/>
</dbReference>
<name>D3EPM4_ATETH</name>
<dbReference type="KEGG" id="cyu:UCYN_07280"/>
<dbReference type="GO" id="GO:0016779">
    <property type="term" value="F:nucleotidyltransferase activity"/>
    <property type="evidence" value="ECO:0007669"/>
    <property type="project" value="UniProtKB-KW"/>
</dbReference>
<evidence type="ECO:0000256" key="7">
    <source>
        <dbReference type="ARBA" id="ARBA00022723"/>
    </source>
</evidence>
<dbReference type="GO" id="GO:0000049">
    <property type="term" value="F:tRNA binding"/>
    <property type="evidence" value="ECO:0007669"/>
    <property type="project" value="UniProtKB-KW"/>
</dbReference>
<protein>
    <submittedName>
        <fullName evidence="13">tRNA nucleotidyltransferase/poly(A) polymerase</fullName>
    </submittedName>
</protein>
<evidence type="ECO:0000256" key="8">
    <source>
        <dbReference type="ARBA" id="ARBA00022741"/>
    </source>
</evidence>
<dbReference type="HOGENOM" id="CLU_015961_5_1_3"/>
<keyword evidence="10 11" id="KW-0694">RNA-binding</keyword>
<evidence type="ECO:0000256" key="10">
    <source>
        <dbReference type="ARBA" id="ARBA00022884"/>
    </source>
</evidence>
<keyword evidence="3" id="KW-0820">tRNA-binding</keyword>
<dbReference type="GO" id="GO:0046872">
    <property type="term" value="F:metal ion binding"/>
    <property type="evidence" value="ECO:0007669"/>
    <property type="project" value="UniProtKB-KW"/>
</dbReference>
<evidence type="ECO:0000256" key="6">
    <source>
        <dbReference type="ARBA" id="ARBA00022695"/>
    </source>
</evidence>
<evidence type="ECO:0000256" key="5">
    <source>
        <dbReference type="ARBA" id="ARBA00022694"/>
    </source>
</evidence>
<evidence type="ECO:0000313" key="13">
    <source>
        <dbReference type="EMBL" id="ADB95424.1"/>
    </source>
</evidence>
<sequence>MNNKELLNILKKENLPETKIKNNSDQKLSQNLLIDADLMKLISDSVDNNIWQLLEEIIQEAELKAWSLYVVGGIVRDLFLLKKNQKILIQDIDLVVDSNTSPSNIGAGIELAQTLKKRYPEVLLTVYHDFKTASLSWNKDKKYGSVQIDITTSRTETYLYPSANPKIQIAPIEQDLFRRDFTINALAVKLTSPAQGKLLDLFMGLSDLRKAQIKVLHPNSFLEDPIRIYRAVKFAIRLDFDIEAQTIQYIYNATKNQTYDHLKLEVNIIPSLTIRLKNELRSILQSNSWRKSLELLSCFGALYYLYPGLILNCEILRQMRYVSRLMKYSDPHHKTIKWLLLLEILLSSIPLKERKIIAINLQLPSESIKRLSEIQNINKEINQGLRKYSKISDKVNLLNKFYWIDLILVAAQSKKEIRYFIWRYFTKLSKISSPLNGSDLKNIGYLPGPRYKEALTILLDKTLDGEIKTKQEAKIMVQTIMERLD</sequence>
<reference evidence="13 14" key="1">
    <citation type="journal article" date="2010" name="Nature">
        <title>Metabolic streamlining in an open-ocean nitrogen-fixing cyanobacterium.</title>
        <authorList>
            <person name="Tripp H.J."/>
            <person name="Bench S.R."/>
            <person name="Turk K.A."/>
            <person name="Foster R.A."/>
            <person name="Desany B.A."/>
            <person name="Niazi F."/>
            <person name="Affourtit J.P."/>
            <person name="Zehr J.P."/>
        </authorList>
    </citation>
    <scope>NUCLEOTIDE SEQUENCE [LARGE SCALE GENOMIC DNA]</scope>
    <source>
        <strain evidence="14">ALOHA</strain>
    </source>
</reference>
<keyword evidence="7" id="KW-0479">Metal-binding</keyword>
<dbReference type="Proteomes" id="UP000001405">
    <property type="component" value="Chromosome"/>
</dbReference>
<dbReference type="STRING" id="1453429.UCYN_07280"/>
<dbReference type="RefSeq" id="WP_012954111.1">
    <property type="nucleotide sequence ID" value="NC_013771.1"/>
</dbReference>
<evidence type="ECO:0000256" key="4">
    <source>
        <dbReference type="ARBA" id="ARBA00022679"/>
    </source>
</evidence>
<keyword evidence="6" id="KW-0548">Nucleotidyltransferase</keyword>
<evidence type="ECO:0000256" key="3">
    <source>
        <dbReference type="ARBA" id="ARBA00022555"/>
    </source>
</evidence>
<dbReference type="InterPro" id="IPR052390">
    <property type="entry name" value="tRNA_nt/polyA_polymerase"/>
</dbReference>
<keyword evidence="9" id="KW-0460">Magnesium</keyword>
<dbReference type="SUPFAM" id="SSF81301">
    <property type="entry name" value="Nucleotidyltransferase"/>
    <property type="match status" value="1"/>
</dbReference>
<proteinExistence type="inferred from homology"/>
<feature type="domain" description="Poly A polymerase head" evidence="12">
    <location>
        <begin position="68"/>
        <end position="213"/>
    </location>
</feature>
<evidence type="ECO:0000256" key="11">
    <source>
        <dbReference type="RuleBase" id="RU003953"/>
    </source>
</evidence>
<dbReference type="InterPro" id="IPR043519">
    <property type="entry name" value="NT_sf"/>
</dbReference>
<dbReference type="GO" id="GO:0008033">
    <property type="term" value="P:tRNA processing"/>
    <property type="evidence" value="ECO:0007669"/>
    <property type="project" value="UniProtKB-KW"/>
</dbReference>
<dbReference type="EMBL" id="CP001842">
    <property type="protein sequence ID" value="ADB95424.1"/>
    <property type="molecule type" value="Genomic_DNA"/>
</dbReference>
<dbReference type="InterPro" id="IPR002646">
    <property type="entry name" value="PolA_pol_head_dom"/>
</dbReference>
<dbReference type="AlphaFoldDB" id="D3EPM4"/>
<dbReference type="PANTHER" id="PTHR47788">
    <property type="entry name" value="POLYA POLYMERASE"/>
    <property type="match status" value="1"/>
</dbReference>
<evidence type="ECO:0000256" key="9">
    <source>
        <dbReference type="ARBA" id="ARBA00022842"/>
    </source>
</evidence>
<dbReference type="CDD" id="cd05398">
    <property type="entry name" value="NT_ClassII-CCAase"/>
    <property type="match status" value="1"/>
</dbReference>
<comment type="similarity">
    <text evidence="2 11">Belongs to the tRNA nucleotidyltransferase/poly(A) polymerase family.</text>
</comment>
<evidence type="ECO:0000259" key="12">
    <source>
        <dbReference type="Pfam" id="PF01743"/>
    </source>
</evidence>
<keyword evidence="8" id="KW-0547">Nucleotide-binding</keyword>
<dbReference type="Gene3D" id="3.30.460.10">
    <property type="entry name" value="Beta Polymerase, domain 2"/>
    <property type="match status" value="1"/>
</dbReference>